<dbReference type="InParanoid" id="A0A165NK45"/>
<gene>
    <name evidence="1" type="ORF">EXIGLDRAFT_720466</name>
</gene>
<keyword evidence="2" id="KW-1185">Reference proteome</keyword>
<dbReference type="Proteomes" id="UP000077266">
    <property type="component" value="Unassembled WGS sequence"/>
</dbReference>
<proteinExistence type="predicted"/>
<dbReference type="AlphaFoldDB" id="A0A165NK45"/>
<accession>A0A165NK45</accession>
<name>A0A165NK45_EXIGL</name>
<reference evidence="1 2" key="1">
    <citation type="journal article" date="2016" name="Mol. Biol. Evol.">
        <title>Comparative Genomics of Early-Diverging Mushroom-Forming Fungi Provides Insights into the Origins of Lignocellulose Decay Capabilities.</title>
        <authorList>
            <person name="Nagy L.G."/>
            <person name="Riley R."/>
            <person name="Tritt A."/>
            <person name="Adam C."/>
            <person name="Daum C."/>
            <person name="Floudas D."/>
            <person name="Sun H."/>
            <person name="Yadav J.S."/>
            <person name="Pangilinan J."/>
            <person name="Larsson K.H."/>
            <person name="Matsuura K."/>
            <person name="Barry K."/>
            <person name="Labutti K."/>
            <person name="Kuo R."/>
            <person name="Ohm R.A."/>
            <person name="Bhattacharya S.S."/>
            <person name="Shirouzu T."/>
            <person name="Yoshinaga Y."/>
            <person name="Martin F.M."/>
            <person name="Grigoriev I.V."/>
            <person name="Hibbett D.S."/>
        </authorList>
    </citation>
    <scope>NUCLEOTIDE SEQUENCE [LARGE SCALE GENOMIC DNA]</scope>
    <source>
        <strain evidence="1 2">HHB12029</strain>
    </source>
</reference>
<evidence type="ECO:0000313" key="2">
    <source>
        <dbReference type="Proteomes" id="UP000077266"/>
    </source>
</evidence>
<protein>
    <submittedName>
        <fullName evidence="1">Uncharacterized protein</fullName>
    </submittedName>
</protein>
<evidence type="ECO:0000313" key="1">
    <source>
        <dbReference type="EMBL" id="KZW00854.1"/>
    </source>
</evidence>
<sequence>MPVTLPLPRALALFIANHLQFSADLLPELVVDVGAGITRRRRDRQRCSGRFEKLCFEAHSTVLGDRRAIQDIAGSVSGGGMNSFPQQSLYWHQRSSFSSRESNLYAPSYQVSSFSRSCYRWSTKI</sequence>
<organism evidence="1 2">
    <name type="scientific">Exidia glandulosa HHB12029</name>
    <dbReference type="NCBI Taxonomy" id="1314781"/>
    <lineage>
        <taxon>Eukaryota</taxon>
        <taxon>Fungi</taxon>
        <taxon>Dikarya</taxon>
        <taxon>Basidiomycota</taxon>
        <taxon>Agaricomycotina</taxon>
        <taxon>Agaricomycetes</taxon>
        <taxon>Auriculariales</taxon>
        <taxon>Exidiaceae</taxon>
        <taxon>Exidia</taxon>
    </lineage>
</organism>
<dbReference type="EMBL" id="KV425898">
    <property type="protein sequence ID" value="KZW00854.1"/>
    <property type="molecule type" value="Genomic_DNA"/>
</dbReference>